<dbReference type="PANTHER" id="PTHR10039:SF16">
    <property type="entry name" value="GPI INOSITOL-DEACYLASE"/>
    <property type="match status" value="1"/>
</dbReference>
<feature type="domain" description="Nephrocystin 3-like N-terminal" evidence="2">
    <location>
        <begin position="28"/>
        <end position="162"/>
    </location>
</feature>
<evidence type="ECO:0000313" key="3">
    <source>
        <dbReference type="EMBL" id="KIK56185.1"/>
    </source>
</evidence>
<gene>
    <name evidence="3" type="ORF">GYMLUDRAFT_827491</name>
</gene>
<dbReference type="Proteomes" id="UP000053593">
    <property type="component" value="Unassembled WGS sequence"/>
</dbReference>
<dbReference type="AlphaFoldDB" id="A0A0D0AZM1"/>
<dbReference type="Gene3D" id="3.40.50.300">
    <property type="entry name" value="P-loop containing nucleotide triphosphate hydrolases"/>
    <property type="match status" value="1"/>
</dbReference>
<name>A0A0D0AZM1_9AGAR</name>
<keyword evidence="4" id="KW-1185">Reference proteome</keyword>
<reference evidence="3 4" key="1">
    <citation type="submission" date="2014-04" db="EMBL/GenBank/DDBJ databases">
        <title>Evolutionary Origins and Diversification of the Mycorrhizal Mutualists.</title>
        <authorList>
            <consortium name="DOE Joint Genome Institute"/>
            <consortium name="Mycorrhizal Genomics Consortium"/>
            <person name="Kohler A."/>
            <person name="Kuo A."/>
            <person name="Nagy L.G."/>
            <person name="Floudas D."/>
            <person name="Copeland A."/>
            <person name="Barry K.W."/>
            <person name="Cichocki N."/>
            <person name="Veneault-Fourrey C."/>
            <person name="LaButti K."/>
            <person name="Lindquist E.A."/>
            <person name="Lipzen A."/>
            <person name="Lundell T."/>
            <person name="Morin E."/>
            <person name="Murat C."/>
            <person name="Riley R."/>
            <person name="Ohm R."/>
            <person name="Sun H."/>
            <person name="Tunlid A."/>
            <person name="Henrissat B."/>
            <person name="Grigoriev I.V."/>
            <person name="Hibbett D.S."/>
            <person name="Martin F."/>
        </authorList>
    </citation>
    <scope>NUCLEOTIDE SEQUENCE [LARGE SCALE GENOMIC DNA]</scope>
    <source>
        <strain evidence="3 4">FD-317 M1</strain>
    </source>
</reference>
<dbReference type="PANTHER" id="PTHR10039">
    <property type="entry name" value="AMELOGENIN"/>
    <property type="match status" value="1"/>
</dbReference>
<dbReference type="Pfam" id="PF24883">
    <property type="entry name" value="NPHP3_N"/>
    <property type="match status" value="1"/>
</dbReference>
<sequence length="187" mass="21623">MLKDWLKPVEQGPKHDKVCSARNGSAATGDWIIENPTFMLWREGKKSDLWIHSKPGSGKSVIFSTIIDKIRSPTCLLAYYYFDFRASETETTAGQFLASIVWQLARGSNHCFRRLLDYHLQNGLKDDPPTYSQFLECLYFMLGDFADVYIAIDALDEFASETWEKEILHIYPLLVFTCFLQVEERMT</sequence>
<accession>A0A0D0AZM1</accession>
<evidence type="ECO:0000259" key="2">
    <source>
        <dbReference type="Pfam" id="PF24883"/>
    </source>
</evidence>
<organism evidence="3 4">
    <name type="scientific">Collybiopsis luxurians FD-317 M1</name>
    <dbReference type="NCBI Taxonomy" id="944289"/>
    <lineage>
        <taxon>Eukaryota</taxon>
        <taxon>Fungi</taxon>
        <taxon>Dikarya</taxon>
        <taxon>Basidiomycota</taxon>
        <taxon>Agaricomycotina</taxon>
        <taxon>Agaricomycetes</taxon>
        <taxon>Agaricomycetidae</taxon>
        <taxon>Agaricales</taxon>
        <taxon>Marasmiineae</taxon>
        <taxon>Omphalotaceae</taxon>
        <taxon>Collybiopsis</taxon>
        <taxon>Collybiopsis luxurians</taxon>
    </lineage>
</organism>
<proteinExistence type="predicted"/>
<keyword evidence="1" id="KW-0677">Repeat</keyword>
<dbReference type="HOGENOM" id="CLU_1447860_0_0_1"/>
<dbReference type="OrthoDB" id="7464126at2759"/>
<dbReference type="EMBL" id="KN834800">
    <property type="protein sequence ID" value="KIK56185.1"/>
    <property type="molecule type" value="Genomic_DNA"/>
</dbReference>
<protein>
    <recommendedName>
        <fullName evidence="2">Nephrocystin 3-like N-terminal domain-containing protein</fullName>
    </recommendedName>
</protein>
<dbReference type="InterPro" id="IPR027417">
    <property type="entry name" value="P-loop_NTPase"/>
</dbReference>
<dbReference type="InterPro" id="IPR056884">
    <property type="entry name" value="NPHP3-like_N"/>
</dbReference>
<evidence type="ECO:0000313" key="4">
    <source>
        <dbReference type="Proteomes" id="UP000053593"/>
    </source>
</evidence>
<evidence type="ECO:0000256" key="1">
    <source>
        <dbReference type="ARBA" id="ARBA00022737"/>
    </source>
</evidence>